<reference evidence="3 5" key="2">
    <citation type="submission" date="2020-08" db="EMBL/GenBank/DDBJ databases">
        <authorList>
            <person name="Liu G."/>
            <person name="Sun C."/>
        </authorList>
    </citation>
    <scope>NUCLEOTIDE SEQUENCE [LARGE SCALE GENOMIC DNA]</scope>
    <source>
        <strain evidence="3 5">OT19</strain>
        <plasmid evidence="3 5">plas1</plasmid>
    </source>
</reference>
<keyword evidence="2" id="KW-0614">Plasmid</keyword>
<dbReference type="Proteomes" id="UP000515297">
    <property type="component" value="Plasmid plas1"/>
</dbReference>
<dbReference type="KEGG" id="cman:A9D14_17525"/>
<keyword evidence="4" id="KW-1185">Reference proteome</keyword>
<keyword evidence="1" id="KW-0472">Membrane</keyword>
<dbReference type="Proteomes" id="UP000195807">
    <property type="component" value="Plasmid pCME4A9I"/>
</dbReference>
<dbReference type="EMBL" id="CP019603">
    <property type="protein sequence ID" value="ARU18092.1"/>
    <property type="molecule type" value="Genomic_DNA"/>
</dbReference>
<gene>
    <name evidence="2" type="ORF">A9D14_17525</name>
    <name evidence="3" type="ORF">H4O24_17155</name>
</gene>
<dbReference type="AlphaFoldDB" id="A0A1Z1FH60"/>
<geneLocation type="plasmid" evidence="4">
    <name>pcme4a9i</name>
</geneLocation>
<dbReference type="EMBL" id="CP060053">
    <property type="protein sequence ID" value="QNE06812.1"/>
    <property type="molecule type" value="Genomic_DNA"/>
</dbReference>
<sequence length="224" mass="24196">MAAIFGFLVVVVLAVISIVVIVAIALVLVRIAVALLLAMAAGALFAAISSIWIEDAWPVVFVGSSILLSFPTLAWMFRDSNPQADHAGSKATPQVVRPLEPSGDVKLTAAWERASELAPEFRSRLMAARETCAQLLNRCEATSLDMDLIEGAQMIRSHVPEVVTQNEEAIADAPSADQKAARLALVEDLETIALMARTRLTRRQEANRDGLSTLRAHLSARSKE</sequence>
<protein>
    <submittedName>
        <fullName evidence="2">Uncharacterized protein</fullName>
    </submittedName>
</protein>
<evidence type="ECO:0000313" key="4">
    <source>
        <dbReference type="Proteomes" id="UP000195807"/>
    </source>
</evidence>
<evidence type="ECO:0000313" key="3">
    <source>
        <dbReference type="EMBL" id="QNE06812.1"/>
    </source>
</evidence>
<feature type="transmembrane region" description="Helical" evidence="1">
    <location>
        <begin position="35"/>
        <end position="53"/>
    </location>
</feature>
<organism evidence="2 4">
    <name type="scientific">Croceicoccus marinus</name>
    <dbReference type="NCBI Taxonomy" id="450378"/>
    <lineage>
        <taxon>Bacteria</taxon>
        <taxon>Pseudomonadati</taxon>
        <taxon>Pseudomonadota</taxon>
        <taxon>Alphaproteobacteria</taxon>
        <taxon>Sphingomonadales</taxon>
        <taxon>Erythrobacteraceae</taxon>
        <taxon>Croceicoccus</taxon>
    </lineage>
</organism>
<dbReference type="OrthoDB" id="7468384at2"/>
<dbReference type="RefSeq" id="WP_066850622.1">
    <property type="nucleotide sequence ID" value="NZ_CP019603.1"/>
</dbReference>
<feature type="transmembrane region" description="Helical" evidence="1">
    <location>
        <begin position="6"/>
        <end position="28"/>
    </location>
</feature>
<proteinExistence type="predicted"/>
<accession>A0A1Z1FH60</accession>
<keyword evidence="1" id="KW-0812">Transmembrane</keyword>
<geneLocation type="plasmid" evidence="2">
    <name>pCME4A9I</name>
</geneLocation>
<feature type="transmembrane region" description="Helical" evidence="1">
    <location>
        <begin position="59"/>
        <end position="77"/>
    </location>
</feature>
<evidence type="ECO:0000256" key="1">
    <source>
        <dbReference type="SAM" id="Phobius"/>
    </source>
</evidence>
<keyword evidence="1" id="KW-1133">Transmembrane helix</keyword>
<name>A0A1Z1FH60_9SPHN</name>
<reference evidence="2 4" key="1">
    <citation type="submission" date="2017-01" db="EMBL/GenBank/DDBJ databases">
        <title>Complete genome sequence of esterase-producing bacterium Croceicoccus marinus E4A9.</title>
        <authorList>
            <person name="Wu Y.-H."/>
            <person name="Cheng H."/>
            <person name="Xu L."/>
            <person name="Huo Y.-Y."/>
            <person name="Wang C.-S."/>
            <person name="Xu X.-W."/>
        </authorList>
    </citation>
    <scope>NUCLEOTIDE SEQUENCE [LARGE SCALE GENOMIC DNA]</scope>
    <source>
        <strain evidence="2 4">E4A9</strain>
        <plasmid evidence="2">pCME4A9I</plasmid>
        <plasmid evidence="4">Plasmid pcme4a9i</plasmid>
    </source>
</reference>
<evidence type="ECO:0000313" key="2">
    <source>
        <dbReference type="EMBL" id="ARU18092.1"/>
    </source>
</evidence>
<evidence type="ECO:0000313" key="5">
    <source>
        <dbReference type="Proteomes" id="UP000515297"/>
    </source>
</evidence>
<geneLocation type="plasmid" evidence="3 5">
    <name>plas1</name>
</geneLocation>